<comment type="caution">
    <text evidence="3">The sequence shown here is derived from an EMBL/GenBank/DDBJ whole genome shotgun (WGS) entry which is preliminary data.</text>
</comment>
<protein>
    <recommendedName>
        <fullName evidence="2">Coenzyme Q-binding protein COQ10 START domain-containing protein</fullName>
    </recommendedName>
</protein>
<dbReference type="Proteomes" id="UP000469890">
    <property type="component" value="Unassembled WGS sequence"/>
</dbReference>
<feature type="transmembrane region" description="Helical" evidence="1">
    <location>
        <begin position="37"/>
        <end position="58"/>
    </location>
</feature>
<dbReference type="AlphaFoldDB" id="A0A8H4B7Q8"/>
<evidence type="ECO:0000313" key="4">
    <source>
        <dbReference type="Proteomes" id="UP000469890"/>
    </source>
</evidence>
<keyword evidence="1" id="KW-0472">Membrane</keyword>
<dbReference type="SUPFAM" id="SSF55961">
    <property type="entry name" value="Bet v1-like"/>
    <property type="match status" value="1"/>
</dbReference>
<feature type="domain" description="Coenzyme Q-binding protein COQ10 START" evidence="2">
    <location>
        <begin position="73"/>
        <end position="192"/>
    </location>
</feature>
<proteinExistence type="predicted"/>
<evidence type="ECO:0000313" key="3">
    <source>
        <dbReference type="EMBL" id="KAF1796601.1"/>
    </source>
</evidence>
<keyword evidence="1" id="KW-0812">Transmembrane</keyword>
<dbReference type="EMBL" id="JAAECE010000012">
    <property type="protein sequence ID" value="KAF1796601.1"/>
    <property type="molecule type" value="Genomic_DNA"/>
</dbReference>
<sequence length="349" mass="39826">MREYISTKPTTEPIPTSFFHISSTPKKNNMTIISTSISFLIITSVILPLFAYVIGILIPASHIVSRSVRLNISSRRLWDILTDVSKYPEWQPKVEKVTVQEENDQEQRTVFVEHSTRKRHTVIIHHQRTPYRCLLRILEERPTSSIDGQQKKKIPTFSGSWTFEIMQDREEADEDQVTLKITEQGVIKKPIARVTHMLLFGFHRRIDRFINDLQALIAAKEEGKLAKEKIQEEQQQDEPSDDASNIVISHSSSEQQEKDTSTVTEKVLVEEQESYHSTVLPNEQDTVVSHNLVSLETGLLPDTDSTQVAAVGSLDQQVETNDTLMTESKLVSGWDMVSEIYERPSKTSP</sequence>
<keyword evidence="1" id="KW-1133">Transmembrane helix</keyword>
<name>A0A8H4B7Q8_MUCCL</name>
<accession>A0A8H4B7Q8</accession>
<dbReference type="Pfam" id="PF03364">
    <property type="entry name" value="Polyketide_cyc"/>
    <property type="match status" value="1"/>
</dbReference>
<dbReference type="InterPro" id="IPR005031">
    <property type="entry name" value="COQ10_START"/>
</dbReference>
<reference evidence="3 4" key="1">
    <citation type="submission" date="2019-09" db="EMBL/GenBank/DDBJ databases">
        <authorList>
            <consortium name="DOE Joint Genome Institute"/>
            <person name="Mondo S.J."/>
            <person name="Navarro-Mendoza M.I."/>
            <person name="Perez-Arques C."/>
            <person name="Panchal S."/>
            <person name="Nicolas F.E."/>
            <person name="Ganguly P."/>
            <person name="Pangilinan J."/>
            <person name="Grigoriev I."/>
            <person name="Heitman J."/>
            <person name="Sanya K."/>
            <person name="Garre V."/>
        </authorList>
    </citation>
    <scope>NUCLEOTIDE SEQUENCE [LARGE SCALE GENOMIC DNA]</scope>
    <source>
        <strain evidence="3 4">MU402</strain>
    </source>
</reference>
<evidence type="ECO:0000259" key="2">
    <source>
        <dbReference type="Pfam" id="PF03364"/>
    </source>
</evidence>
<evidence type="ECO:0000256" key="1">
    <source>
        <dbReference type="SAM" id="Phobius"/>
    </source>
</evidence>
<gene>
    <name evidence="3" type="ORF">FB192DRAFT_1405274</name>
</gene>
<organism evidence="3 4">
    <name type="scientific">Mucor circinelloides f. lusitanicus</name>
    <name type="common">Mucor racemosus var. lusitanicus</name>
    <dbReference type="NCBI Taxonomy" id="29924"/>
    <lineage>
        <taxon>Eukaryota</taxon>
        <taxon>Fungi</taxon>
        <taxon>Fungi incertae sedis</taxon>
        <taxon>Mucoromycota</taxon>
        <taxon>Mucoromycotina</taxon>
        <taxon>Mucoromycetes</taxon>
        <taxon>Mucorales</taxon>
        <taxon>Mucorineae</taxon>
        <taxon>Mucoraceae</taxon>
        <taxon>Mucor</taxon>
    </lineage>
</organism>
<dbReference type="InterPro" id="IPR023393">
    <property type="entry name" value="START-like_dom_sf"/>
</dbReference>
<dbReference type="CDD" id="cd07812">
    <property type="entry name" value="SRPBCC"/>
    <property type="match status" value="1"/>
</dbReference>
<dbReference type="Gene3D" id="3.30.530.20">
    <property type="match status" value="1"/>
</dbReference>